<dbReference type="PANTHER" id="PTHR28626">
    <property type="entry name" value="SRR1-LIKE PROTEIN"/>
    <property type="match status" value="1"/>
</dbReference>
<organism evidence="3 4">
    <name type="scientific">Chironomus riparius</name>
    <dbReference type="NCBI Taxonomy" id="315576"/>
    <lineage>
        <taxon>Eukaryota</taxon>
        <taxon>Metazoa</taxon>
        <taxon>Ecdysozoa</taxon>
        <taxon>Arthropoda</taxon>
        <taxon>Hexapoda</taxon>
        <taxon>Insecta</taxon>
        <taxon>Pterygota</taxon>
        <taxon>Neoptera</taxon>
        <taxon>Endopterygota</taxon>
        <taxon>Diptera</taxon>
        <taxon>Nematocera</taxon>
        <taxon>Chironomoidea</taxon>
        <taxon>Chironomidae</taxon>
        <taxon>Chironominae</taxon>
        <taxon>Chironomus</taxon>
    </lineage>
</organism>
<comment type="similarity">
    <text evidence="1">Belongs to the SRR1 family.</text>
</comment>
<dbReference type="InterPro" id="IPR012942">
    <property type="entry name" value="SRR1-like"/>
</dbReference>
<reference evidence="3" key="2">
    <citation type="submission" date="2022-10" db="EMBL/GenBank/DDBJ databases">
        <authorList>
            <consortium name="ENA_rothamsted_submissions"/>
            <consortium name="culmorum"/>
            <person name="King R."/>
        </authorList>
    </citation>
    <scope>NUCLEOTIDE SEQUENCE</scope>
</reference>
<dbReference type="Proteomes" id="UP001153620">
    <property type="component" value="Chromosome 2"/>
</dbReference>
<name>A0A9N9RSP3_9DIPT</name>
<dbReference type="PANTHER" id="PTHR28626:SF3">
    <property type="entry name" value="SRR1-LIKE PROTEIN"/>
    <property type="match status" value="1"/>
</dbReference>
<dbReference type="Pfam" id="PF07985">
    <property type="entry name" value="SRR1"/>
    <property type="match status" value="1"/>
</dbReference>
<dbReference type="AlphaFoldDB" id="A0A9N9RSP3"/>
<evidence type="ECO:0000259" key="2">
    <source>
        <dbReference type="Pfam" id="PF07985"/>
    </source>
</evidence>
<sequence>MSDGFILVTKSKRSNKKSRKFKNINIVQQSSDDFNLDKAIKQLENIKFDLQTSDFCAKALIQLEEVINQQSVKEIICLGIGKISEDIIARHQLELIAIIKEKFQIESIKFYDPVFDQNDKLLLDSFKFEVLLENKEGKYRVEHPTIFYLPHCPKQITNNLLYSNWNFEELKNLILICNSFKSIKEATPERFLRPNAHFLLEISSFTKELEISNTFKFSDIFNDFSIHSFPSKTLPDQSSNFWTDQPKPNYSLEDLELVKA</sequence>
<dbReference type="EMBL" id="OU895878">
    <property type="protein sequence ID" value="CAG9802323.1"/>
    <property type="molecule type" value="Genomic_DNA"/>
</dbReference>
<dbReference type="GO" id="GO:0005737">
    <property type="term" value="C:cytoplasm"/>
    <property type="evidence" value="ECO:0007669"/>
    <property type="project" value="TreeGrafter"/>
</dbReference>
<feature type="domain" description="SRR1-like" evidence="2">
    <location>
        <begin position="63"/>
        <end position="227"/>
    </location>
</feature>
<evidence type="ECO:0000256" key="1">
    <source>
        <dbReference type="ARBA" id="ARBA00009856"/>
    </source>
</evidence>
<accession>A0A9N9RSP3</accession>
<evidence type="ECO:0000313" key="4">
    <source>
        <dbReference type="Proteomes" id="UP001153620"/>
    </source>
</evidence>
<gene>
    <name evidence="3" type="ORF">CHIRRI_LOCUS5235</name>
</gene>
<proteinExistence type="inferred from homology"/>
<protein>
    <recommendedName>
        <fullName evidence="2">SRR1-like domain-containing protein</fullName>
    </recommendedName>
</protein>
<dbReference type="GO" id="GO:0005634">
    <property type="term" value="C:nucleus"/>
    <property type="evidence" value="ECO:0007669"/>
    <property type="project" value="TreeGrafter"/>
</dbReference>
<dbReference type="InterPro" id="IPR040044">
    <property type="entry name" value="SRR1L"/>
</dbReference>
<dbReference type="OrthoDB" id="551431at2759"/>
<reference evidence="3" key="1">
    <citation type="submission" date="2022-01" db="EMBL/GenBank/DDBJ databases">
        <authorList>
            <person name="King R."/>
        </authorList>
    </citation>
    <scope>NUCLEOTIDE SEQUENCE</scope>
</reference>
<evidence type="ECO:0000313" key="3">
    <source>
        <dbReference type="EMBL" id="CAG9802323.1"/>
    </source>
</evidence>
<keyword evidence="4" id="KW-1185">Reference proteome</keyword>